<proteinExistence type="predicted"/>
<evidence type="ECO:0000313" key="2">
    <source>
        <dbReference type="EMBL" id="KRY81323.1"/>
    </source>
</evidence>
<feature type="region of interest" description="Disordered" evidence="1">
    <location>
        <begin position="38"/>
        <end position="79"/>
    </location>
</feature>
<dbReference type="EMBL" id="JYDT01000241">
    <property type="protein sequence ID" value="KRY81323.1"/>
    <property type="molecule type" value="Genomic_DNA"/>
</dbReference>
<gene>
    <name evidence="2" type="ORF">T4D_728</name>
</gene>
<comment type="caution">
    <text evidence="2">The sequence shown here is derived from an EMBL/GenBank/DDBJ whole genome shotgun (WGS) entry which is preliminary data.</text>
</comment>
<name>A0A0V1F5P3_TRIPS</name>
<evidence type="ECO:0000256" key="1">
    <source>
        <dbReference type="SAM" id="MobiDB-lite"/>
    </source>
</evidence>
<feature type="compositionally biased region" description="Basic and acidic residues" evidence="1">
    <location>
        <begin position="58"/>
        <end position="79"/>
    </location>
</feature>
<dbReference type="Proteomes" id="UP000054995">
    <property type="component" value="Unassembled WGS sequence"/>
</dbReference>
<reference evidence="2 3" key="1">
    <citation type="submission" date="2015-01" db="EMBL/GenBank/DDBJ databases">
        <title>Evolution of Trichinella species and genotypes.</title>
        <authorList>
            <person name="Korhonen P.K."/>
            <person name="Edoardo P."/>
            <person name="Giuseppe L.R."/>
            <person name="Gasser R.B."/>
        </authorList>
    </citation>
    <scope>NUCLEOTIDE SEQUENCE [LARGE SCALE GENOMIC DNA]</scope>
    <source>
        <strain evidence="2">ISS470</strain>
    </source>
</reference>
<dbReference type="AlphaFoldDB" id="A0A0V1F5P3"/>
<sequence>MKTSSVSGKFSEEEATEKNFGRRFIASLMVAAMYEKTTTALKQPRRPAFSQSQRYGYKRNEPGDEDGNARAKEENGYAG</sequence>
<accession>A0A0V1F5P3</accession>
<organism evidence="2 3">
    <name type="scientific">Trichinella pseudospiralis</name>
    <name type="common">Parasitic roundworm</name>
    <dbReference type="NCBI Taxonomy" id="6337"/>
    <lineage>
        <taxon>Eukaryota</taxon>
        <taxon>Metazoa</taxon>
        <taxon>Ecdysozoa</taxon>
        <taxon>Nematoda</taxon>
        <taxon>Enoplea</taxon>
        <taxon>Dorylaimia</taxon>
        <taxon>Trichinellida</taxon>
        <taxon>Trichinellidae</taxon>
        <taxon>Trichinella</taxon>
    </lineage>
</organism>
<keyword evidence="3" id="KW-1185">Reference proteome</keyword>
<protein>
    <submittedName>
        <fullName evidence="2">Uncharacterized protein</fullName>
    </submittedName>
</protein>
<evidence type="ECO:0000313" key="3">
    <source>
        <dbReference type="Proteomes" id="UP000054995"/>
    </source>
</evidence>